<reference evidence="1 2" key="1">
    <citation type="submission" date="2021-06" db="EMBL/GenBank/DDBJ databases">
        <authorList>
            <person name="Kallberg Y."/>
            <person name="Tangrot J."/>
            <person name="Rosling A."/>
        </authorList>
    </citation>
    <scope>NUCLEOTIDE SEQUENCE [LARGE SCALE GENOMIC DNA]</scope>
    <source>
        <strain evidence="1 2">120-4 pot B 10/14</strain>
    </source>
</reference>
<keyword evidence="2" id="KW-1185">Reference proteome</keyword>
<evidence type="ECO:0000313" key="2">
    <source>
        <dbReference type="Proteomes" id="UP000789901"/>
    </source>
</evidence>
<name>A0ABN7W8U8_GIGMA</name>
<proteinExistence type="predicted"/>
<organism evidence="1 2">
    <name type="scientific">Gigaspora margarita</name>
    <dbReference type="NCBI Taxonomy" id="4874"/>
    <lineage>
        <taxon>Eukaryota</taxon>
        <taxon>Fungi</taxon>
        <taxon>Fungi incertae sedis</taxon>
        <taxon>Mucoromycota</taxon>
        <taxon>Glomeromycotina</taxon>
        <taxon>Glomeromycetes</taxon>
        <taxon>Diversisporales</taxon>
        <taxon>Gigasporaceae</taxon>
        <taxon>Gigaspora</taxon>
    </lineage>
</organism>
<dbReference type="EMBL" id="CAJVQB010034704">
    <property type="protein sequence ID" value="CAG8821550.1"/>
    <property type="molecule type" value="Genomic_DNA"/>
</dbReference>
<feature type="non-terminal residue" evidence="1">
    <location>
        <position position="1"/>
    </location>
</feature>
<evidence type="ECO:0000313" key="1">
    <source>
        <dbReference type="EMBL" id="CAG8821550.1"/>
    </source>
</evidence>
<protein>
    <submittedName>
        <fullName evidence="1">8905_t:CDS:1</fullName>
    </submittedName>
</protein>
<gene>
    <name evidence="1" type="ORF">GMARGA_LOCUS27856</name>
</gene>
<comment type="caution">
    <text evidence="1">The sequence shown here is derived from an EMBL/GenBank/DDBJ whole genome shotgun (WGS) entry which is preliminary data.</text>
</comment>
<accession>A0ABN7W8U8</accession>
<dbReference type="Proteomes" id="UP000789901">
    <property type="component" value="Unassembled WGS sequence"/>
</dbReference>
<sequence length="77" mass="8783">SDSTEVFDTFIEDTIDVPAILLSELIPPTKVNSIIEIWKYINEKQVELEFQTSQYPFIIGLDSTNNSTQTNQSFPDL</sequence>